<protein>
    <submittedName>
        <fullName evidence="2">Putative transposase</fullName>
    </submittedName>
</protein>
<dbReference type="GO" id="GO:0015074">
    <property type="term" value="P:DNA integration"/>
    <property type="evidence" value="ECO:0007669"/>
    <property type="project" value="InterPro"/>
</dbReference>
<sequence length="150" mass="17414">MSDSLYQGRRFRTLNILDEGVREALAIEVDTSLPAQRVVRVLQQLETWRGLPKAIRLDNGPELTSQHLASWCKDKGIELRFIQPGKPNQNAFIERFNRSYRTEVLDGWLFTSLDEVREITHQWLQSYNQERPHDALGSLPPAVFREKLLA</sequence>
<dbReference type="SUPFAM" id="SSF53098">
    <property type="entry name" value="Ribonuclease H-like"/>
    <property type="match status" value="1"/>
</dbReference>
<dbReference type="Gene3D" id="3.30.420.10">
    <property type="entry name" value="Ribonuclease H-like superfamily/Ribonuclease H"/>
    <property type="match status" value="1"/>
</dbReference>
<gene>
    <name evidence="2" type="ORF">SAMN05216417_1141</name>
</gene>
<dbReference type="InterPro" id="IPR012337">
    <property type="entry name" value="RNaseH-like_sf"/>
</dbReference>
<dbReference type="Proteomes" id="UP000182649">
    <property type="component" value="Unassembled WGS sequence"/>
</dbReference>
<dbReference type="EMBL" id="FPBZ01000014">
    <property type="protein sequence ID" value="SFU67349.1"/>
    <property type="molecule type" value="Genomic_DNA"/>
</dbReference>
<dbReference type="OrthoDB" id="9816028at2"/>
<dbReference type="PANTHER" id="PTHR47515:SF2">
    <property type="entry name" value="INTEGRASE CORE DOMAIN PROTEIN"/>
    <property type="match status" value="1"/>
</dbReference>
<evidence type="ECO:0000313" key="2">
    <source>
        <dbReference type="EMBL" id="SFU67349.1"/>
    </source>
</evidence>
<dbReference type="Pfam" id="PF13683">
    <property type="entry name" value="rve_3"/>
    <property type="match status" value="1"/>
</dbReference>
<dbReference type="InterPro" id="IPR036397">
    <property type="entry name" value="RNaseH_sf"/>
</dbReference>
<dbReference type="PANTHER" id="PTHR47515">
    <property type="entry name" value="LOW CALCIUM RESPONSE LOCUS PROTEIN T"/>
    <property type="match status" value="1"/>
</dbReference>
<dbReference type="AlphaFoldDB" id="A0A1I7I330"/>
<dbReference type="InterPro" id="IPR001584">
    <property type="entry name" value="Integrase_cat-core"/>
</dbReference>
<name>A0A1I7I330_9PROT</name>
<feature type="domain" description="Integrase catalytic" evidence="1">
    <location>
        <begin position="1"/>
        <end position="148"/>
    </location>
</feature>
<proteinExistence type="predicted"/>
<evidence type="ECO:0000313" key="3">
    <source>
        <dbReference type="Proteomes" id="UP000182649"/>
    </source>
</evidence>
<reference evidence="2 3" key="1">
    <citation type="submission" date="2016-10" db="EMBL/GenBank/DDBJ databases">
        <authorList>
            <person name="de Groot N.N."/>
        </authorList>
    </citation>
    <scope>NUCLEOTIDE SEQUENCE [LARGE SCALE GENOMIC DNA]</scope>
    <source>
        <strain evidence="2 3">Nl14</strain>
    </source>
</reference>
<accession>A0A1I7I330</accession>
<organism evidence="2 3">
    <name type="scientific">Nitrosospira multiformis</name>
    <dbReference type="NCBI Taxonomy" id="1231"/>
    <lineage>
        <taxon>Bacteria</taxon>
        <taxon>Pseudomonadati</taxon>
        <taxon>Pseudomonadota</taxon>
        <taxon>Betaproteobacteria</taxon>
        <taxon>Nitrosomonadales</taxon>
        <taxon>Nitrosomonadaceae</taxon>
        <taxon>Nitrosospira</taxon>
    </lineage>
</organism>
<dbReference type="PROSITE" id="PS50994">
    <property type="entry name" value="INTEGRASE"/>
    <property type="match status" value="1"/>
</dbReference>
<dbReference type="GO" id="GO:0003676">
    <property type="term" value="F:nucleic acid binding"/>
    <property type="evidence" value="ECO:0007669"/>
    <property type="project" value="InterPro"/>
</dbReference>
<evidence type="ECO:0000259" key="1">
    <source>
        <dbReference type="PROSITE" id="PS50994"/>
    </source>
</evidence>